<comment type="caution">
    <text evidence="7">Lacks conserved residue(s) required for the propagation of feature annotation.</text>
</comment>
<dbReference type="PRINTS" id="PR00336">
    <property type="entry name" value="LYSASSOCTDMP"/>
</dbReference>
<evidence type="ECO:0000313" key="12">
    <source>
        <dbReference type="Proteomes" id="UP001608902"/>
    </source>
</evidence>
<dbReference type="PROSITE" id="PS51407">
    <property type="entry name" value="LAMP_3"/>
    <property type="match status" value="1"/>
</dbReference>
<evidence type="ECO:0000256" key="7">
    <source>
        <dbReference type="PROSITE-ProRule" id="PRU00740"/>
    </source>
</evidence>
<name>A0ABD6E2N3_9BILA</name>
<protein>
    <recommendedName>
        <fullName evidence="10">Lysosome-associated membrane glycoprotein 2-like transmembrane domain-containing protein</fullName>
    </recommendedName>
</protein>
<keyword evidence="3 9" id="KW-0732">Signal</keyword>
<dbReference type="Proteomes" id="UP001608902">
    <property type="component" value="Unassembled WGS sequence"/>
</dbReference>
<dbReference type="GO" id="GO:0005764">
    <property type="term" value="C:lysosome"/>
    <property type="evidence" value="ECO:0007669"/>
    <property type="project" value="UniProtKB-ARBA"/>
</dbReference>
<evidence type="ECO:0000259" key="10">
    <source>
        <dbReference type="Pfam" id="PF21222"/>
    </source>
</evidence>
<feature type="domain" description="Lysosome-associated membrane glycoprotein 2-like transmembrane" evidence="10">
    <location>
        <begin position="206"/>
        <end position="237"/>
    </location>
</feature>
<evidence type="ECO:0000256" key="1">
    <source>
        <dbReference type="ARBA" id="ARBA00004251"/>
    </source>
</evidence>
<comment type="caution">
    <text evidence="11">The sequence shown here is derived from an EMBL/GenBank/DDBJ whole genome shotgun (WGS) entry which is preliminary data.</text>
</comment>
<dbReference type="GO" id="GO:0016020">
    <property type="term" value="C:membrane"/>
    <property type="evidence" value="ECO:0007669"/>
    <property type="project" value="UniProtKB-SubCell"/>
</dbReference>
<evidence type="ECO:0000256" key="6">
    <source>
        <dbReference type="ARBA" id="ARBA00023180"/>
    </source>
</evidence>
<proteinExistence type="inferred from homology"/>
<dbReference type="InterPro" id="IPR002000">
    <property type="entry name" value="Lysosome-assoc_membr_glycop"/>
</dbReference>
<dbReference type="EMBL" id="JBGFUD010000223">
    <property type="protein sequence ID" value="MFH4974030.1"/>
    <property type="molecule type" value="Genomic_DNA"/>
</dbReference>
<feature type="signal peptide" evidence="9">
    <location>
        <begin position="1"/>
        <end position="19"/>
    </location>
</feature>
<accession>A0ABD6E2N3</accession>
<gene>
    <name evidence="11" type="ORF">AB6A40_000739</name>
</gene>
<dbReference type="CDD" id="cd12087">
    <property type="entry name" value="TM_EGFR-like"/>
    <property type="match status" value="1"/>
</dbReference>
<evidence type="ECO:0000256" key="4">
    <source>
        <dbReference type="ARBA" id="ARBA00022989"/>
    </source>
</evidence>
<keyword evidence="4 8" id="KW-1133">Transmembrane helix</keyword>
<dbReference type="AlphaFoldDB" id="A0ABD6E2N3"/>
<organism evidence="11 12">
    <name type="scientific">Gnathostoma spinigerum</name>
    <dbReference type="NCBI Taxonomy" id="75299"/>
    <lineage>
        <taxon>Eukaryota</taxon>
        <taxon>Metazoa</taxon>
        <taxon>Ecdysozoa</taxon>
        <taxon>Nematoda</taxon>
        <taxon>Chromadorea</taxon>
        <taxon>Rhabditida</taxon>
        <taxon>Spirurina</taxon>
        <taxon>Gnathostomatomorpha</taxon>
        <taxon>Gnathostomatoidea</taxon>
        <taxon>Gnathostomatidae</taxon>
        <taxon>Gnathostoma</taxon>
    </lineage>
</organism>
<evidence type="ECO:0000256" key="8">
    <source>
        <dbReference type="SAM" id="Phobius"/>
    </source>
</evidence>
<feature type="chain" id="PRO_5044841055" description="Lysosome-associated membrane glycoprotein 2-like transmembrane domain-containing protein" evidence="9">
    <location>
        <begin position="20"/>
        <end position="240"/>
    </location>
</feature>
<comment type="similarity">
    <text evidence="7">Belongs to the LAMP family.</text>
</comment>
<evidence type="ECO:0000256" key="9">
    <source>
        <dbReference type="SAM" id="SignalP"/>
    </source>
</evidence>
<keyword evidence="5 7" id="KW-0472">Membrane</keyword>
<keyword evidence="12" id="KW-1185">Reference proteome</keyword>
<dbReference type="PANTHER" id="PTHR11506">
    <property type="entry name" value="LYSOSOME-ASSOCIATED MEMBRANE GLYCOPROTEIN"/>
    <property type="match status" value="1"/>
</dbReference>
<sequence>MTIKSTFVFCAAILSLAACDHWVVKNGPEVCIILEANVTGVVTYIKSGANKTVEYPFNVTHSEVEGSCHTSRNTSSAQLMEVKFTPNNVKVKDPEDKWSLKIWFSPKDEKTFAINDFELFVNFYDDMDAEDKNRTYLKNADADSEVEAEDKNGFKCSNSALGFENGTAIELKNLRVIAFANLNSTDFPSGQMFEQCSLDERTSTIVPIVVGACLAGLVVIVLIAYLIGRARTKRQGYSSV</sequence>
<keyword evidence="6" id="KW-0325">Glycoprotein</keyword>
<evidence type="ECO:0000256" key="3">
    <source>
        <dbReference type="ARBA" id="ARBA00022729"/>
    </source>
</evidence>
<dbReference type="PANTHER" id="PTHR11506:SF35">
    <property type="entry name" value="LYSOSOME-ASSOCIATED MEMBRANE GLYCOPROTEIN 5"/>
    <property type="match status" value="1"/>
</dbReference>
<evidence type="ECO:0000256" key="5">
    <source>
        <dbReference type="ARBA" id="ARBA00023136"/>
    </source>
</evidence>
<dbReference type="PROSITE" id="PS51257">
    <property type="entry name" value="PROKAR_LIPOPROTEIN"/>
    <property type="match status" value="1"/>
</dbReference>
<dbReference type="Gene3D" id="2.40.160.110">
    <property type="match status" value="1"/>
</dbReference>
<dbReference type="InterPro" id="IPR048524">
    <property type="entry name" value="Lamp2-like_TM"/>
</dbReference>
<evidence type="ECO:0000256" key="2">
    <source>
        <dbReference type="ARBA" id="ARBA00022692"/>
    </source>
</evidence>
<feature type="transmembrane region" description="Helical" evidence="8">
    <location>
        <begin position="205"/>
        <end position="227"/>
    </location>
</feature>
<keyword evidence="2 7" id="KW-0812">Transmembrane</keyword>
<reference evidence="11 12" key="1">
    <citation type="submission" date="2024-08" db="EMBL/GenBank/DDBJ databases">
        <title>Gnathostoma spinigerum genome.</title>
        <authorList>
            <person name="Gonzalez-Bertolin B."/>
            <person name="Monzon S."/>
            <person name="Zaballos A."/>
            <person name="Jimenez P."/>
            <person name="Dekumyoy P."/>
            <person name="Varona S."/>
            <person name="Cuesta I."/>
            <person name="Sumanam S."/>
            <person name="Adisakwattana P."/>
            <person name="Gasser R.B."/>
            <person name="Hernandez-Gonzalez A."/>
            <person name="Young N.D."/>
            <person name="Perteguer M.J."/>
        </authorList>
    </citation>
    <scope>NUCLEOTIDE SEQUENCE [LARGE SCALE GENOMIC DNA]</scope>
    <source>
        <strain evidence="11">AL3</strain>
        <tissue evidence="11">Liver</tissue>
    </source>
</reference>
<evidence type="ECO:0000313" key="11">
    <source>
        <dbReference type="EMBL" id="MFH4974030.1"/>
    </source>
</evidence>
<dbReference type="Pfam" id="PF21222">
    <property type="entry name" value="Lamp2_2nd"/>
    <property type="match status" value="1"/>
</dbReference>
<comment type="subcellular location">
    <subcellularLocation>
        <location evidence="1">Cell membrane</location>
        <topology evidence="1">Single-pass type I membrane protein</topology>
    </subcellularLocation>
    <subcellularLocation>
        <location evidence="7">Membrane</location>
        <topology evidence="7">Single-pass type I membrane protein</topology>
    </subcellularLocation>
</comment>